<dbReference type="EMBL" id="CP109441">
    <property type="protein sequence ID" value="WUV49629.1"/>
    <property type="molecule type" value="Genomic_DNA"/>
</dbReference>
<feature type="transmembrane region" description="Helical" evidence="1">
    <location>
        <begin position="87"/>
        <end position="109"/>
    </location>
</feature>
<evidence type="ECO:0000313" key="2">
    <source>
        <dbReference type="EMBL" id="WUV49629.1"/>
    </source>
</evidence>
<dbReference type="Proteomes" id="UP001432062">
    <property type="component" value="Chromosome"/>
</dbReference>
<evidence type="ECO:0000313" key="3">
    <source>
        <dbReference type="Proteomes" id="UP001432062"/>
    </source>
</evidence>
<organism evidence="2 3">
    <name type="scientific">Nocardia vinacea</name>
    <dbReference type="NCBI Taxonomy" id="96468"/>
    <lineage>
        <taxon>Bacteria</taxon>
        <taxon>Bacillati</taxon>
        <taxon>Actinomycetota</taxon>
        <taxon>Actinomycetes</taxon>
        <taxon>Mycobacteriales</taxon>
        <taxon>Nocardiaceae</taxon>
        <taxon>Nocardia</taxon>
    </lineage>
</organism>
<proteinExistence type="predicted"/>
<keyword evidence="1" id="KW-1133">Transmembrane helix</keyword>
<name>A0ABZ1Z286_9NOCA</name>
<dbReference type="RefSeq" id="WP_329414206.1">
    <property type="nucleotide sequence ID" value="NZ_CP109441.1"/>
</dbReference>
<protein>
    <submittedName>
        <fullName evidence="2">DUF2752 domain-containing protein</fullName>
    </submittedName>
</protein>
<feature type="transmembrane region" description="Helical" evidence="1">
    <location>
        <begin position="25"/>
        <end position="44"/>
    </location>
</feature>
<dbReference type="Pfam" id="PF10825">
    <property type="entry name" value="DUF2752"/>
    <property type="match status" value="1"/>
</dbReference>
<keyword evidence="3" id="KW-1185">Reference proteome</keyword>
<dbReference type="InterPro" id="IPR021215">
    <property type="entry name" value="DUF2752"/>
</dbReference>
<keyword evidence="1" id="KW-0472">Membrane</keyword>
<reference evidence="2" key="1">
    <citation type="submission" date="2022-10" db="EMBL/GenBank/DDBJ databases">
        <title>The complete genomes of actinobacterial strains from the NBC collection.</title>
        <authorList>
            <person name="Joergensen T.S."/>
            <person name="Alvarez Arevalo M."/>
            <person name="Sterndorff E.B."/>
            <person name="Faurdal D."/>
            <person name="Vuksanovic O."/>
            <person name="Mourched A.-S."/>
            <person name="Charusanti P."/>
            <person name="Shaw S."/>
            <person name="Blin K."/>
            <person name="Weber T."/>
        </authorList>
    </citation>
    <scope>NUCLEOTIDE SEQUENCE</scope>
    <source>
        <strain evidence="2">NBC_01482</strain>
    </source>
</reference>
<gene>
    <name evidence="2" type="ORF">OG563_16340</name>
</gene>
<feature type="transmembrane region" description="Helical" evidence="1">
    <location>
        <begin position="121"/>
        <end position="140"/>
    </location>
</feature>
<accession>A0ABZ1Z286</accession>
<keyword evidence="1" id="KW-0812">Transmembrane</keyword>
<evidence type="ECO:0000256" key="1">
    <source>
        <dbReference type="SAM" id="Phobius"/>
    </source>
</evidence>
<sequence length="152" mass="16725">MSHAVPVAHREAVAEQPRRTGLRAMGWPLVAAGVGVGAAVLLHFRDPHGEGSYGICPVYALTGLYCPGCGGMRGMHNLTDGRILDAIHSNLLVLPLVLAFVLWIGDWSIRAWRGERMRLPRIGRTTMWVFFALLIGYTVLRNTPWGTWLAPV</sequence>